<accession>A0A5N6X0F3</accession>
<organism evidence="1 2">
    <name type="scientific">Aspergillus sergii</name>
    <dbReference type="NCBI Taxonomy" id="1034303"/>
    <lineage>
        <taxon>Eukaryota</taxon>
        <taxon>Fungi</taxon>
        <taxon>Dikarya</taxon>
        <taxon>Ascomycota</taxon>
        <taxon>Pezizomycotina</taxon>
        <taxon>Eurotiomycetes</taxon>
        <taxon>Eurotiomycetidae</taxon>
        <taxon>Eurotiales</taxon>
        <taxon>Aspergillaceae</taxon>
        <taxon>Aspergillus</taxon>
        <taxon>Aspergillus subgen. Circumdati</taxon>
    </lineage>
</organism>
<keyword evidence="2" id="KW-1185">Reference proteome</keyword>
<dbReference type="AlphaFoldDB" id="A0A5N6X0F3"/>
<name>A0A5N6X0F3_9EURO</name>
<reference evidence="2" key="1">
    <citation type="submission" date="2019-04" db="EMBL/GenBank/DDBJ databases">
        <title>Friends and foes A comparative genomics studyof 23 Aspergillus species from section Flavi.</title>
        <authorList>
            <consortium name="DOE Joint Genome Institute"/>
            <person name="Kjaerbolling I."/>
            <person name="Vesth T."/>
            <person name="Frisvad J.C."/>
            <person name="Nybo J.L."/>
            <person name="Theobald S."/>
            <person name="Kildgaard S."/>
            <person name="Isbrandt T."/>
            <person name="Kuo A."/>
            <person name="Sato A."/>
            <person name="Lyhne E.K."/>
            <person name="Kogle M.E."/>
            <person name="Wiebenga A."/>
            <person name="Kun R.S."/>
            <person name="Lubbers R.J."/>
            <person name="Makela M.R."/>
            <person name="Barry K."/>
            <person name="Chovatia M."/>
            <person name="Clum A."/>
            <person name="Daum C."/>
            <person name="Haridas S."/>
            <person name="He G."/>
            <person name="LaButti K."/>
            <person name="Lipzen A."/>
            <person name="Mondo S."/>
            <person name="Riley R."/>
            <person name="Salamov A."/>
            <person name="Simmons B.A."/>
            <person name="Magnuson J.K."/>
            <person name="Henrissat B."/>
            <person name="Mortensen U.H."/>
            <person name="Larsen T.O."/>
            <person name="Devries R.P."/>
            <person name="Grigoriev I.V."/>
            <person name="Machida M."/>
            <person name="Baker S.E."/>
            <person name="Andersen M.R."/>
        </authorList>
    </citation>
    <scope>NUCLEOTIDE SEQUENCE [LARGE SCALE GENOMIC DNA]</scope>
    <source>
        <strain evidence="2">CBS 130017</strain>
    </source>
</reference>
<evidence type="ECO:0000313" key="2">
    <source>
        <dbReference type="Proteomes" id="UP000325945"/>
    </source>
</evidence>
<protein>
    <submittedName>
        <fullName evidence="1">Uncharacterized protein</fullName>
    </submittedName>
</protein>
<dbReference type="EMBL" id="ML741812">
    <property type="protein sequence ID" value="KAE8325030.1"/>
    <property type="molecule type" value="Genomic_DNA"/>
</dbReference>
<evidence type="ECO:0000313" key="1">
    <source>
        <dbReference type="EMBL" id="KAE8325030.1"/>
    </source>
</evidence>
<gene>
    <name evidence="1" type="ORF">BDV39DRAFT_112862</name>
</gene>
<sequence>MSRGLTGGEEYRSIYCFIHSLSNPCTNCCTSYRRLRPHFTCWYWLFQMGGWFSEEFLSHATSSLRTSRYCWRRLHWNHLLLGIATFGA</sequence>
<proteinExistence type="predicted"/>
<dbReference type="Proteomes" id="UP000325945">
    <property type="component" value="Unassembled WGS sequence"/>
</dbReference>